<feature type="site" description="Part of a proton relay during catalysis" evidence="12">
    <location>
        <position position="109"/>
    </location>
</feature>
<dbReference type="PROSITE" id="PS00666">
    <property type="entry name" value="DHDPS_2"/>
    <property type="match status" value="1"/>
</dbReference>
<dbReference type="GO" id="GO:0009089">
    <property type="term" value="P:lysine biosynthetic process via diaminopimelate"/>
    <property type="evidence" value="ECO:0007669"/>
    <property type="project" value="UniProtKB-UniRule"/>
</dbReference>
<dbReference type="CDD" id="cd00950">
    <property type="entry name" value="DHDPS"/>
    <property type="match status" value="1"/>
</dbReference>
<dbReference type="InterPro" id="IPR002220">
    <property type="entry name" value="DapA-like"/>
</dbReference>
<comment type="pathway">
    <text evidence="2 12">Amino-acid biosynthesis; L-lysine biosynthesis via DAP pathway; (S)-tetrahydrodipicolinate from L-aspartate: step 3/4.</text>
</comment>
<dbReference type="AlphaFoldDB" id="A0A9W6LN37"/>
<dbReference type="PANTHER" id="PTHR12128:SF66">
    <property type="entry name" value="4-HYDROXY-2-OXOGLUTARATE ALDOLASE, MITOCHONDRIAL"/>
    <property type="match status" value="1"/>
</dbReference>
<gene>
    <name evidence="16" type="primary">dapA2</name>
    <name evidence="12" type="synonym">dapA</name>
    <name evidence="16" type="ORF">PM10SUCC1_17660</name>
</gene>
<feature type="active site" description="Schiff-base intermediate with substrate" evidence="12 14">
    <location>
        <position position="163"/>
    </location>
</feature>
<evidence type="ECO:0000256" key="15">
    <source>
        <dbReference type="PIRSR" id="PIRSR001365-2"/>
    </source>
</evidence>
<evidence type="ECO:0000256" key="8">
    <source>
        <dbReference type="ARBA" id="ARBA00023154"/>
    </source>
</evidence>
<evidence type="ECO:0000256" key="9">
    <source>
        <dbReference type="ARBA" id="ARBA00023239"/>
    </source>
</evidence>
<dbReference type="InterPro" id="IPR020624">
    <property type="entry name" value="Schiff_base-form_aldolases_CS"/>
</dbReference>
<comment type="subunit">
    <text evidence="12">Homotetramer; dimer of dimers.</text>
</comment>
<dbReference type="PROSITE" id="PS00665">
    <property type="entry name" value="DHDPS_1"/>
    <property type="match status" value="1"/>
</dbReference>
<dbReference type="Gene3D" id="3.20.20.70">
    <property type="entry name" value="Aldolase class I"/>
    <property type="match status" value="1"/>
</dbReference>
<dbReference type="SUPFAM" id="SSF51569">
    <property type="entry name" value="Aldolase"/>
    <property type="match status" value="1"/>
</dbReference>
<evidence type="ECO:0000256" key="11">
    <source>
        <dbReference type="ARBA" id="ARBA00047836"/>
    </source>
</evidence>
<protein>
    <recommendedName>
        <fullName evidence="4 12">4-hydroxy-tetrahydrodipicolinate synthase</fullName>
        <shortName evidence="12">HTPA synthase</shortName>
        <ecNumber evidence="4 12">4.3.3.7</ecNumber>
    </recommendedName>
</protein>
<dbReference type="EC" id="4.3.3.7" evidence="4 12"/>
<evidence type="ECO:0000256" key="6">
    <source>
        <dbReference type="ARBA" id="ARBA00022605"/>
    </source>
</evidence>
<dbReference type="SMART" id="SM01130">
    <property type="entry name" value="DHDPS"/>
    <property type="match status" value="1"/>
</dbReference>
<keyword evidence="5 12" id="KW-0963">Cytoplasm</keyword>
<evidence type="ECO:0000256" key="7">
    <source>
        <dbReference type="ARBA" id="ARBA00022915"/>
    </source>
</evidence>
<feature type="binding site" evidence="12 15">
    <location>
        <position position="205"/>
    </location>
    <ligand>
        <name>pyruvate</name>
        <dbReference type="ChEBI" id="CHEBI:15361"/>
    </ligand>
</feature>
<evidence type="ECO:0000256" key="3">
    <source>
        <dbReference type="ARBA" id="ARBA00007592"/>
    </source>
</evidence>
<proteinExistence type="inferred from homology"/>
<keyword evidence="6 12" id="KW-0028">Amino-acid biosynthesis</keyword>
<dbReference type="InterPro" id="IPR020625">
    <property type="entry name" value="Schiff_base-form_aldolases_AS"/>
</dbReference>
<comment type="caution">
    <text evidence="12">Was originally thought to be a dihydrodipicolinate synthase (DHDPS), catalyzing the condensation of (S)-aspartate-beta-semialdehyde [(S)-ASA] and pyruvate to dihydrodipicolinate (DHDP). However, it was shown in E.coli that the product of the enzymatic reaction is not dihydrodipicolinate but in fact (4S)-4-hydroxy-2,3,4,5-tetrahydro-(2S)-dipicolinic acid (HTPA), and that the consecutive dehydration reaction leading to DHDP is not spontaneous but catalyzed by DapB.</text>
</comment>
<evidence type="ECO:0000256" key="12">
    <source>
        <dbReference type="HAMAP-Rule" id="MF_00418"/>
    </source>
</evidence>
<dbReference type="GO" id="GO:0019877">
    <property type="term" value="P:diaminopimelate biosynthetic process"/>
    <property type="evidence" value="ECO:0007669"/>
    <property type="project" value="UniProtKB-UniRule"/>
</dbReference>
<comment type="subcellular location">
    <subcellularLocation>
        <location evidence="12">Cytoplasm</location>
    </subcellularLocation>
</comment>
<evidence type="ECO:0000256" key="4">
    <source>
        <dbReference type="ARBA" id="ARBA00012086"/>
    </source>
</evidence>
<feature type="binding site" evidence="12 15">
    <location>
        <position position="47"/>
    </location>
    <ligand>
        <name>pyruvate</name>
        <dbReference type="ChEBI" id="CHEBI:15361"/>
    </ligand>
</feature>
<evidence type="ECO:0000313" key="16">
    <source>
        <dbReference type="EMBL" id="GLI56252.1"/>
    </source>
</evidence>
<comment type="similarity">
    <text evidence="3 12 13">Belongs to the DapA family.</text>
</comment>
<evidence type="ECO:0000313" key="17">
    <source>
        <dbReference type="Proteomes" id="UP001144471"/>
    </source>
</evidence>
<dbReference type="PIRSF" id="PIRSF001365">
    <property type="entry name" value="DHDPS"/>
    <property type="match status" value="1"/>
</dbReference>
<name>A0A9W6LN37_9FUSO</name>
<evidence type="ECO:0000256" key="2">
    <source>
        <dbReference type="ARBA" id="ARBA00005120"/>
    </source>
</evidence>
<sequence length="295" mass="32043">MSIFRGSGVAIVTPFYEDHTINYNKLNELIDFHVDNGTDAIIIAGTTGEASTMSIGEQIELIRRCCEYTNKRIPVIAGSGSNCTAEAIELSKGAEEAGADGLLVVTPYYNKGNNEGIMRHFKEIAGSVEVPVILYNVPSRTGVNLSVKVIEELSRVENIVGIKEASGDISYVAEIARRCPEEFDIYSGNDDMIVPVLSLGGKGVISVVANIEPRKTHDIVMDYLEGRIDKSRKEQLAINGFVNSLFIEANPIPIKKAMNLAGYGVGPLRLPLCEMSQEATAEMVKEMEGVGIEIK</sequence>
<dbReference type="Proteomes" id="UP001144471">
    <property type="component" value="Unassembled WGS sequence"/>
</dbReference>
<keyword evidence="7 12" id="KW-0220">Diaminopimelate biosynthesis</keyword>
<keyword evidence="17" id="KW-1185">Reference proteome</keyword>
<evidence type="ECO:0000256" key="13">
    <source>
        <dbReference type="PIRNR" id="PIRNR001365"/>
    </source>
</evidence>
<keyword evidence="10 12" id="KW-0704">Schiff base</keyword>
<dbReference type="InterPro" id="IPR013785">
    <property type="entry name" value="Aldolase_TIM"/>
</dbReference>
<reference evidence="16" key="1">
    <citation type="submission" date="2022-12" db="EMBL/GenBank/DDBJ databases">
        <title>Reference genome sequencing for broad-spectrum identification of bacterial and archaeal isolates by mass spectrometry.</title>
        <authorList>
            <person name="Sekiguchi Y."/>
            <person name="Tourlousse D.M."/>
        </authorList>
    </citation>
    <scope>NUCLEOTIDE SEQUENCE</scope>
    <source>
        <strain evidence="16">10succ1</strain>
    </source>
</reference>
<dbReference type="GO" id="GO:0005829">
    <property type="term" value="C:cytosol"/>
    <property type="evidence" value="ECO:0007669"/>
    <property type="project" value="TreeGrafter"/>
</dbReference>
<evidence type="ECO:0000256" key="5">
    <source>
        <dbReference type="ARBA" id="ARBA00022490"/>
    </source>
</evidence>
<comment type="caution">
    <text evidence="16">The sequence shown here is derived from an EMBL/GenBank/DDBJ whole genome shotgun (WGS) entry which is preliminary data.</text>
</comment>
<dbReference type="PANTHER" id="PTHR12128">
    <property type="entry name" value="DIHYDRODIPICOLINATE SYNTHASE"/>
    <property type="match status" value="1"/>
</dbReference>
<dbReference type="RefSeq" id="WP_281835277.1">
    <property type="nucleotide sequence ID" value="NZ_BSDY01000007.1"/>
</dbReference>
<dbReference type="InterPro" id="IPR005263">
    <property type="entry name" value="DapA"/>
</dbReference>
<evidence type="ECO:0000256" key="14">
    <source>
        <dbReference type="PIRSR" id="PIRSR001365-1"/>
    </source>
</evidence>
<keyword evidence="9 12" id="KW-0456">Lyase</keyword>
<dbReference type="NCBIfam" id="TIGR00674">
    <property type="entry name" value="dapA"/>
    <property type="match status" value="1"/>
</dbReference>
<dbReference type="GO" id="GO:0008840">
    <property type="term" value="F:4-hydroxy-tetrahydrodipicolinate synthase activity"/>
    <property type="evidence" value="ECO:0007669"/>
    <property type="project" value="UniProtKB-UniRule"/>
</dbReference>
<dbReference type="Pfam" id="PF00701">
    <property type="entry name" value="DHDPS"/>
    <property type="match status" value="1"/>
</dbReference>
<feature type="site" description="Part of a proton relay during catalysis" evidence="12">
    <location>
        <position position="46"/>
    </location>
</feature>
<keyword evidence="8 12" id="KW-0457">Lysine biosynthesis</keyword>
<dbReference type="EMBL" id="BSDY01000007">
    <property type="protein sequence ID" value="GLI56252.1"/>
    <property type="molecule type" value="Genomic_DNA"/>
</dbReference>
<dbReference type="HAMAP" id="MF_00418">
    <property type="entry name" value="DapA"/>
    <property type="match status" value="1"/>
</dbReference>
<dbReference type="PRINTS" id="PR00146">
    <property type="entry name" value="DHPICSNTHASE"/>
</dbReference>
<accession>A0A9W6LN37</accession>
<comment type="function">
    <text evidence="1 12">Catalyzes the condensation of (S)-aspartate-beta-semialdehyde [(S)-ASA] and pyruvate to 4-hydroxy-tetrahydrodipicolinate (HTPA).</text>
</comment>
<evidence type="ECO:0000256" key="10">
    <source>
        <dbReference type="ARBA" id="ARBA00023270"/>
    </source>
</evidence>
<evidence type="ECO:0000256" key="1">
    <source>
        <dbReference type="ARBA" id="ARBA00003294"/>
    </source>
</evidence>
<feature type="active site" description="Proton donor/acceptor" evidence="12 14">
    <location>
        <position position="135"/>
    </location>
</feature>
<comment type="catalytic activity">
    <reaction evidence="11 12">
        <text>L-aspartate 4-semialdehyde + pyruvate = (2S,4S)-4-hydroxy-2,3,4,5-tetrahydrodipicolinate + H2O + H(+)</text>
        <dbReference type="Rhea" id="RHEA:34171"/>
        <dbReference type="ChEBI" id="CHEBI:15361"/>
        <dbReference type="ChEBI" id="CHEBI:15377"/>
        <dbReference type="ChEBI" id="CHEBI:15378"/>
        <dbReference type="ChEBI" id="CHEBI:67139"/>
        <dbReference type="ChEBI" id="CHEBI:537519"/>
        <dbReference type="EC" id="4.3.3.7"/>
    </reaction>
</comment>
<organism evidence="16 17">
    <name type="scientific">Propionigenium maris DSM 9537</name>
    <dbReference type="NCBI Taxonomy" id="1123000"/>
    <lineage>
        <taxon>Bacteria</taxon>
        <taxon>Fusobacteriati</taxon>
        <taxon>Fusobacteriota</taxon>
        <taxon>Fusobacteriia</taxon>
        <taxon>Fusobacteriales</taxon>
        <taxon>Fusobacteriaceae</taxon>
        <taxon>Propionigenium</taxon>
    </lineage>
</organism>